<organism evidence="1">
    <name type="scientific">uncultured Caudovirales phage</name>
    <dbReference type="NCBI Taxonomy" id="2100421"/>
    <lineage>
        <taxon>Viruses</taxon>
        <taxon>Duplodnaviria</taxon>
        <taxon>Heunggongvirae</taxon>
        <taxon>Uroviricota</taxon>
        <taxon>Caudoviricetes</taxon>
        <taxon>Peduoviridae</taxon>
        <taxon>Maltschvirus</taxon>
        <taxon>Maltschvirus maltsch</taxon>
    </lineage>
</organism>
<gene>
    <name evidence="1" type="ORF">UFOVP448_54</name>
</gene>
<proteinExistence type="predicted"/>
<accession>A0A6J5MDB7</accession>
<name>A0A6J5MDB7_9CAUD</name>
<reference evidence="1" key="1">
    <citation type="submission" date="2020-04" db="EMBL/GenBank/DDBJ databases">
        <authorList>
            <person name="Chiriac C."/>
            <person name="Salcher M."/>
            <person name="Ghai R."/>
            <person name="Kavagutti S V."/>
        </authorList>
    </citation>
    <scope>NUCLEOTIDE SEQUENCE</scope>
</reference>
<protein>
    <submittedName>
        <fullName evidence="1">Uncharacterized protein</fullName>
    </submittedName>
</protein>
<sequence length="73" mass="8337">MRIMYPLAWQLVVKLRPGIGSLMLFSVNVMSDAADHTAERFRELMIEEIDRNITEHITEASEAIESIFPESGE</sequence>
<evidence type="ECO:0000313" key="1">
    <source>
        <dbReference type="EMBL" id="CAB4142956.1"/>
    </source>
</evidence>
<dbReference type="EMBL" id="LR796422">
    <property type="protein sequence ID" value="CAB4142956.1"/>
    <property type="molecule type" value="Genomic_DNA"/>
</dbReference>